<dbReference type="GO" id="GO:0046417">
    <property type="term" value="P:chorismate metabolic process"/>
    <property type="evidence" value="ECO:0007669"/>
    <property type="project" value="InterPro"/>
</dbReference>
<dbReference type="AlphaFoldDB" id="A0A892ZHX3"/>
<keyword evidence="2" id="KW-1185">Reference proteome</keyword>
<dbReference type="InterPro" id="IPR036263">
    <property type="entry name" value="Chorismate_II_sf"/>
</dbReference>
<sequence>MDALAEVRRQIDHIDQQLLALLVQRQHWVVQAGLSPAVAKAVWRAMMAAFIALETDINQDKATE</sequence>
<dbReference type="Proteomes" id="UP000653156">
    <property type="component" value="Chromosome"/>
</dbReference>
<organism evidence="1 2">
    <name type="scientific">Paralysiella testudinis</name>
    <dbReference type="NCBI Taxonomy" id="2809020"/>
    <lineage>
        <taxon>Bacteria</taxon>
        <taxon>Pseudomonadati</taxon>
        <taxon>Pseudomonadota</taxon>
        <taxon>Betaproteobacteria</taxon>
        <taxon>Neisseriales</taxon>
        <taxon>Neisseriaceae</taxon>
        <taxon>Paralysiella</taxon>
    </lineage>
</organism>
<name>A0A892ZHX3_9NEIS</name>
<reference evidence="1" key="1">
    <citation type="submission" date="2021-02" db="EMBL/GenBank/DDBJ databases">
        <title>Neisseriaceae sp. 26B isolated from the cloaca of a Common Toad-headed Turtle (Mesoclemmys nasuta).</title>
        <authorList>
            <person name="Spergser J."/>
            <person name="Busse H.-J."/>
        </authorList>
    </citation>
    <scope>NUCLEOTIDE SEQUENCE</scope>
    <source>
        <strain evidence="1">26B</strain>
    </source>
</reference>
<dbReference type="SUPFAM" id="SSF48600">
    <property type="entry name" value="Chorismate mutase II"/>
    <property type="match status" value="1"/>
</dbReference>
<dbReference type="RefSeq" id="WP_230339332.1">
    <property type="nucleotide sequence ID" value="NZ_CP069798.1"/>
</dbReference>
<dbReference type="InterPro" id="IPR036979">
    <property type="entry name" value="CM_dom_sf"/>
</dbReference>
<gene>
    <name evidence="1" type="ORF">JQU52_00895</name>
</gene>
<evidence type="ECO:0000313" key="1">
    <source>
        <dbReference type="EMBL" id="QRQ82038.1"/>
    </source>
</evidence>
<accession>A0A892ZHX3</accession>
<protein>
    <submittedName>
        <fullName evidence="1">Chorismate mutase</fullName>
    </submittedName>
</protein>
<dbReference type="KEGG" id="ptes:JQU52_00895"/>
<proteinExistence type="predicted"/>
<dbReference type="EMBL" id="CP069798">
    <property type="protein sequence ID" value="QRQ82038.1"/>
    <property type="molecule type" value="Genomic_DNA"/>
</dbReference>
<dbReference type="Gene3D" id="1.20.59.10">
    <property type="entry name" value="Chorismate mutase"/>
    <property type="match status" value="1"/>
</dbReference>
<evidence type="ECO:0000313" key="2">
    <source>
        <dbReference type="Proteomes" id="UP000653156"/>
    </source>
</evidence>